<organism evidence="25 26">
    <name type="scientific">Iris pallida</name>
    <name type="common">Sweet iris</name>
    <dbReference type="NCBI Taxonomy" id="29817"/>
    <lineage>
        <taxon>Eukaryota</taxon>
        <taxon>Viridiplantae</taxon>
        <taxon>Streptophyta</taxon>
        <taxon>Embryophyta</taxon>
        <taxon>Tracheophyta</taxon>
        <taxon>Spermatophyta</taxon>
        <taxon>Magnoliopsida</taxon>
        <taxon>Liliopsida</taxon>
        <taxon>Asparagales</taxon>
        <taxon>Iridaceae</taxon>
        <taxon>Iridoideae</taxon>
        <taxon>Irideae</taxon>
        <taxon>Iris</taxon>
    </lineage>
</organism>
<dbReference type="SMART" id="SM00473">
    <property type="entry name" value="PAN_AP"/>
    <property type="match status" value="1"/>
</dbReference>
<protein>
    <recommendedName>
        <fullName evidence="20">Receptor-like serine/threonine-protein kinase</fullName>
        <ecNumber evidence="20">2.7.11.1</ecNumber>
    </recommendedName>
</protein>
<evidence type="ECO:0000256" key="12">
    <source>
        <dbReference type="ARBA" id="ARBA00022840"/>
    </source>
</evidence>
<feature type="transmembrane region" description="Helical" evidence="21">
    <location>
        <begin position="470"/>
        <end position="498"/>
    </location>
</feature>
<evidence type="ECO:0000256" key="15">
    <source>
        <dbReference type="ARBA" id="ARBA00023157"/>
    </source>
</evidence>
<dbReference type="InterPro" id="IPR008271">
    <property type="entry name" value="Ser/Thr_kinase_AS"/>
</dbReference>
<evidence type="ECO:0000259" key="23">
    <source>
        <dbReference type="PROSITE" id="PS50927"/>
    </source>
</evidence>
<keyword evidence="17" id="KW-0325">Glycoprotein</keyword>
<dbReference type="InterPro" id="IPR036426">
    <property type="entry name" value="Bulb-type_lectin_dom_sf"/>
</dbReference>
<dbReference type="GO" id="GO:0005524">
    <property type="term" value="F:ATP binding"/>
    <property type="evidence" value="ECO:0007669"/>
    <property type="project" value="UniProtKB-KW"/>
</dbReference>
<dbReference type="GO" id="GO:0005886">
    <property type="term" value="C:plasma membrane"/>
    <property type="evidence" value="ECO:0007669"/>
    <property type="project" value="UniProtKB-SubCell"/>
</dbReference>
<keyword evidence="8" id="KW-0732">Signal</keyword>
<dbReference type="FunFam" id="1.10.510.10:FF:001023">
    <property type="entry name" value="Os07g0541700 protein"/>
    <property type="match status" value="1"/>
</dbReference>
<keyword evidence="7 21" id="KW-0812">Transmembrane</keyword>
<dbReference type="Pfam" id="PF00954">
    <property type="entry name" value="S_locus_glycop"/>
    <property type="match status" value="1"/>
</dbReference>
<evidence type="ECO:0000256" key="14">
    <source>
        <dbReference type="ARBA" id="ARBA00023136"/>
    </source>
</evidence>
<dbReference type="SUPFAM" id="SSF51110">
    <property type="entry name" value="alpha-D-mannose-specific plant lectins"/>
    <property type="match status" value="1"/>
</dbReference>
<evidence type="ECO:0000313" key="25">
    <source>
        <dbReference type="EMBL" id="KAJ6829357.1"/>
    </source>
</evidence>
<name>A0AAX6GM24_IRIPA</name>
<keyword evidence="6 20" id="KW-0808">Transferase</keyword>
<evidence type="ECO:0000256" key="7">
    <source>
        <dbReference type="ARBA" id="ARBA00022692"/>
    </source>
</evidence>
<keyword evidence="2" id="KW-1003">Cell membrane</keyword>
<dbReference type="Proteomes" id="UP001140949">
    <property type="component" value="Unassembled WGS sequence"/>
</dbReference>
<dbReference type="EMBL" id="JANAVB010018797">
    <property type="protein sequence ID" value="KAJ6829357.1"/>
    <property type="molecule type" value="Genomic_DNA"/>
</dbReference>
<proteinExistence type="inferred from homology"/>
<dbReference type="GO" id="GO:0051707">
    <property type="term" value="P:response to other organism"/>
    <property type="evidence" value="ECO:0007669"/>
    <property type="project" value="UniProtKB-ARBA"/>
</dbReference>
<dbReference type="SMART" id="SM00220">
    <property type="entry name" value="S_TKc"/>
    <property type="match status" value="1"/>
</dbReference>
<evidence type="ECO:0000256" key="13">
    <source>
        <dbReference type="ARBA" id="ARBA00022989"/>
    </source>
</evidence>
<comment type="catalytic activity">
    <reaction evidence="18 20">
        <text>L-threonyl-[protein] + ATP = O-phospho-L-threonyl-[protein] + ADP + H(+)</text>
        <dbReference type="Rhea" id="RHEA:46608"/>
        <dbReference type="Rhea" id="RHEA-COMP:11060"/>
        <dbReference type="Rhea" id="RHEA-COMP:11605"/>
        <dbReference type="ChEBI" id="CHEBI:15378"/>
        <dbReference type="ChEBI" id="CHEBI:30013"/>
        <dbReference type="ChEBI" id="CHEBI:30616"/>
        <dbReference type="ChEBI" id="CHEBI:61977"/>
        <dbReference type="ChEBI" id="CHEBI:456216"/>
        <dbReference type="EC" id="2.7.11.1"/>
    </reaction>
</comment>
<dbReference type="PROSITE" id="PS50948">
    <property type="entry name" value="PAN"/>
    <property type="match status" value="1"/>
</dbReference>
<keyword evidence="15" id="KW-1015">Disulfide bond</keyword>
<dbReference type="EC" id="2.7.11.1" evidence="20"/>
<dbReference type="Gene3D" id="1.10.510.10">
    <property type="entry name" value="Transferase(Phosphotransferase) domain 1"/>
    <property type="match status" value="1"/>
</dbReference>
<evidence type="ECO:0000256" key="6">
    <source>
        <dbReference type="ARBA" id="ARBA00022679"/>
    </source>
</evidence>
<evidence type="ECO:0000256" key="4">
    <source>
        <dbReference type="ARBA" id="ARBA00022536"/>
    </source>
</evidence>
<evidence type="ECO:0000256" key="21">
    <source>
        <dbReference type="SAM" id="Phobius"/>
    </source>
</evidence>
<evidence type="ECO:0000256" key="2">
    <source>
        <dbReference type="ARBA" id="ARBA00022475"/>
    </source>
</evidence>
<keyword evidence="11 20" id="KW-0418">Kinase</keyword>
<keyword evidence="3 20" id="KW-0723">Serine/threonine-protein kinase</keyword>
<evidence type="ECO:0000256" key="8">
    <source>
        <dbReference type="ARBA" id="ARBA00022729"/>
    </source>
</evidence>
<dbReference type="PROSITE" id="PS50927">
    <property type="entry name" value="BULB_LECTIN"/>
    <property type="match status" value="1"/>
</dbReference>
<feature type="domain" description="Bulb-type lectin" evidence="23">
    <location>
        <begin position="50"/>
        <end position="174"/>
    </location>
</feature>
<evidence type="ECO:0000256" key="3">
    <source>
        <dbReference type="ARBA" id="ARBA00022527"/>
    </source>
</evidence>
<evidence type="ECO:0000313" key="26">
    <source>
        <dbReference type="Proteomes" id="UP001140949"/>
    </source>
</evidence>
<dbReference type="Pfam" id="PF07714">
    <property type="entry name" value="PK_Tyr_Ser-Thr"/>
    <property type="match status" value="1"/>
</dbReference>
<evidence type="ECO:0000256" key="20">
    <source>
        <dbReference type="PIRNR" id="PIRNR000641"/>
    </source>
</evidence>
<dbReference type="GO" id="GO:0004674">
    <property type="term" value="F:protein serine/threonine kinase activity"/>
    <property type="evidence" value="ECO:0007669"/>
    <property type="project" value="UniProtKB-KW"/>
</dbReference>
<reference evidence="25" key="1">
    <citation type="journal article" date="2023" name="GigaByte">
        <title>Genome assembly of the bearded iris, Iris pallida Lam.</title>
        <authorList>
            <person name="Bruccoleri R.E."/>
            <person name="Oakeley E.J."/>
            <person name="Faust A.M.E."/>
            <person name="Altorfer M."/>
            <person name="Dessus-Babus S."/>
            <person name="Burckhardt D."/>
            <person name="Oertli M."/>
            <person name="Naumann U."/>
            <person name="Petersen F."/>
            <person name="Wong J."/>
        </authorList>
    </citation>
    <scope>NUCLEOTIDE SEQUENCE</scope>
    <source>
        <strain evidence="25">GSM-AAB239-AS_SAM_17_03QT</strain>
    </source>
</reference>
<keyword evidence="5" id="KW-0597">Phosphoprotein</keyword>
<dbReference type="GO" id="GO:0030246">
    <property type="term" value="F:carbohydrate binding"/>
    <property type="evidence" value="ECO:0007669"/>
    <property type="project" value="UniProtKB-KW"/>
</dbReference>
<keyword evidence="9" id="KW-0430">Lectin</keyword>
<evidence type="ECO:0000256" key="10">
    <source>
        <dbReference type="ARBA" id="ARBA00022741"/>
    </source>
</evidence>
<evidence type="ECO:0000256" key="17">
    <source>
        <dbReference type="ARBA" id="ARBA00023180"/>
    </source>
</evidence>
<dbReference type="SMART" id="SM00108">
    <property type="entry name" value="B_lectin"/>
    <property type="match status" value="1"/>
</dbReference>
<evidence type="ECO:0000259" key="22">
    <source>
        <dbReference type="PROSITE" id="PS50011"/>
    </source>
</evidence>
<keyword evidence="16 25" id="KW-0675">Receptor</keyword>
<dbReference type="PROSITE" id="PS00108">
    <property type="entry name" value="PROTEIN_KINASE_ST"/>
    <property type="match status" value="1"/>
</dbReference>
<dbReference type="PANTHER" id="PTHR32444">
    <property type="entry name" value="BULB-TYPE LECTIN DOMAIN-CONTAINING PROTEIN"/>
    <property type="match status" value="1"/>
</dbReference>
<accession>A0AAX6GM24</accession>
<evidence type="ECO:0000256" key="16">
    <source>
        <dbReference type="ARBA" id="ARBA00023170"/>
    </source>
</evidence>
<dbReference type="AlphaFoldDB" id="A0AAX6GM24"/>
<evidence type="ECO:0000256" key="18">
    <source>
        <dbReference type="ARBA" id="ARBA00047899"/>
    </source>
</evidence>
<dbReference type="FunFam" id="2.90.10.10:FF:000009">
    <property type="entry name" value="Receptor-like serine/threonine-protein kinase SD1-8"/>
    <property type="match status" value="1"/>
</dbReference>
<evidence type="ECO:0000256" key="11">
    <source>
        <dbReference type="ARBA" id="ARBA00022777"/>
    </source>
</evidence>
<dbReference type="Pfam" id="PF08276">
    <property type="entry name" value="PAN_2"/>
    <property type="match status" value="1"/>
</dbReference>
<dbReference type="PIRSF" id="PIRSF000641">
    <property type="entry name" value="SRK"/>
    <property type="match status" value="1"/>
</dbReference>
<reference evidence="25" key="2">
    <citation type="submission" date="2023-04" db="EMBL/GenBank/DDBJ databases">
        <authorList>
            <person name="Bruccoleri R.E."/>
            <person name="Oakeley E.J."/>
            <person name="Faust A.-M."/>
            <person name="Dessus-Babus S."/>
            <person name="Altorfer M."/>
            <person name="Burckhardt D."/>
            <person name="Oertli M."/>
            <person name="Naumann U."/>
            <person name="Petersen F."/>
            <person name="Wong J."/>
        </authorList>
    </citation>
    <scope>NUCLEOTIDE SEQUENCE</scope>
    <source>
        <strain evidence="25">GSM-AAB239-AS_SAM_17_03QT</strain>
        <tissue evidence="25">Leaf</tissue>
    </source>
</reference>
<keyword evidence="4" id="KW-0245">EGF-like domain</keyword>
<evidence type="ECO:0000256" key="9">
    <source>
        <dbReference type="ARBA" id="ARBA00022734"/>
    </source>
</evidence>
<dbReference type="InterPro" id="IPR024171">
    <property type="entry name" value="SRK-like_kinase"/>
</dbReference>
<dbReference type="GO" id="GO:0048544">
    <property type="term" value="P:recognition of pollen"/>
    <property type="evidence" value="ECO:0007669"/>
    <property type="project" value="InterPro"/>
</dbReference>
<dbReference type="FunFam" id="3.30.200.20:FF:000195">
    <property type="entry name" value="G-type lectin S-receptor-like serine/threonine-protein kinase"/>
    <property type="match status" value="1"/>
</dbReference>
<dbReference type="InterPro" id="IPR000858">
    <property type="entry name" value="S_locus_glycoprot_dom"/>
</dbReference>
<comment type="subcellular location">
    <subcellularLocation>
        <location evidence="1">Cell membrane</location>
        <topology evidence="1">Single-pass type I membrane protein</topology>
    </subcellularLocation>
</comment>
<comment type="catalytic activity">
    <reaction evidence="19 20">
        <text>L-seryl-[protein] + ATP = O-phospho-L-seryl-[protein] + ADP + H(+)</text>
        <dbReference type="Rhea" id="RHEA:17989"/>
        <dbReference type="Rhea" id="RHEA-COMP:9863"/>
        <dbReference type="Rhea" id="RHEA-COMP:11604"/>
        <dbReference type="ChEBI" id="CHEBI:15378"/>
        <dbReference type="ChEBI" id="CHEBI:29999"/>
        <dbReference type="ChEBI" id="CHEBI:30616"/>
        <dbReference type="ChEBI" id="CHEBI:83421"/>
        <dbReference type="ChEBI" id="CHEBI:456216"/>
        <dbReference type="EC" id="2.7.11.1"/>
    </reaction>
</comment>
<evidence type="ECO:0000256" key="1">
    <source>
        <dbReference type="ARBA" id="ARBA00004251"/>
    </source>
</evidence>
<keyword evidence="13 21" id="KW-1133">Transmembrane helix</keyword>
<feature type="transmembrane region" description="Helical" evidence="21">
    <location>
        <begin position="29"/>
        <end position="49"/>
    </location>
</feature>
<dbReference type="SUPFAM" id="SSF56112">
    <property type="entry name" value="Protein kinase-like (PK-like)"/>
    <property type="match status" value="1"/>
</dbReference>
<dbReference type="PANTHER" id="PTHR32444:SF183">
    <property type="entry name" value="APPLE DOMAIN-CONTAINING PROTEIN"/>
    <property type="match status" value="1"/>
</dbReference>
<evidence type="ECO:0000256" key="5">
    <source>
        <dbReference type="ARBA" id="ARBA00022553"/>
    </source>
</evidence>
<dbReference type="InterPro" id="IPR001480">
    <property type="entry name" value="Bulb-type_lectin_dom"/>
</dbReference>
<feature type="domain" description="Protein kinase" evidence="22">
    <location>
        <begin position="543"/>
        <end position="722"/>
    </location>
</feature>
<comment type="caution">
    <text evidence="25">The sequence shown here is derived from an EMBL/GenBank/DDBJ whole genome shotgun (WGS) entry which is preliminary data.</text>
</comment>
<feature type="domain" description="Apple" evidence="24">
    <location>
        <begin position="366"/>
        <end position="454"/>
    </location>
</feature>
<evidence type="ECO:0000256" key="19">
    <source>
        <dbReference type="ARBA" id="ARBA00048679"/>
    </source>
</evidence>
<dbReference type="InterPro" id="IPR000719">
    <property type="entry name" value="Prot_kinase_dom"/>
</dbReference>
<dbReference type="InterPro" id="IPR001245">
    <property type="entry name" value="Ser-Thr/Tyr_kinase_cat_dom"/>
</dbReference>
<gene>
    <name evidence="25" type="ORF">M6B38_358620</name>
</gene>
<dbReference type="Gene3D" id="3.30.200.20">
    <property type="entry name" value="Phosphorylase Kinase, domain 1"/>
    <property type="match status" value="1"/>
</dbReference>
<comment type="similarity">
    <text evidence="20">Belongs to the protein kinase superfamily. Ser/Thr protein kinase family.</text>
</comment>
<keyword evidence="14 21" id="KW-0472">Membrane</keyword>
<dbReference type="CDD" id="cd01098">
    <property type="entry name" value="PAN_AP_plant"/>
    <property type="match status" value="1"/>
</dbReference>
<dbReference type="InterPro" id="IPR011009">
    <property type="entry name" value="Kinase-like_dom_sf"/>
</dbReference>
<keyword evidence="26" id="KW-1185">Reference proteome</keyword>
<dbReference type="Pfam" id="PF01453">
    <property type="entry name" value="B_lectin"/>
    <property type="match status" value="1"/>
</dbReference>
<dbReference type="InterPro" id="IPR003609">
    <property type="entry name" value="Pan_app"/>
</dbReference>
<sequence length="722" mass="80023">MIQIETKGVHEVNQSSVTPCRNMQPYRSFFFFHIIIILTNTLFTLSIAARDTITPTQPLADNETLVSSDGSFALGFFTPSATTSRYVGIWYNKIPSRDIVWVANRGNPVIDSAGQLSVAANGTLIVTDQKSTAVIWSAAGDPTAGLVNPVAQLLDTGNFVVKGGDGGNGSYAWQGFDHPTDTLLPGMKLGVDRITGLNRTLRAWKSNNDPSPGEFYAAVDIRGDPEVYLWAGSTKQWRSGPSVGIGLSGLPDRGLSVRFVNDDREATYSQVVTDESIVSRVVVNQSGLIQHSLWSREAGQWNISWYAPTSGKCDAVGLCGAYGVCNADNSPALCQCLPGFVPSNQRKWDSWNWAAGGCVRRTNLTCTSNGTTTEDGFATVGGVKLPVSSNAVVDMSLSLEECEAKCLENCSCTAYASANISSVDGKKGCVMWVDKLLDISKVSTSGQDLHVRLSAADLASRNGRSLWSRISWPLAVTAMYVGGVSFTIYLTCVIRRYWSRRNRRRRELQYANSFVNEQSDEGANYFDLPIMDFATIEAATDNFSSMNKLGQGGYGPVYKGILGDSREIAVKRLAKTSLQGSEEFKNEVILIAKLQNRNLVQLLGCCIERKERMLIYEYMVNKSLDSFLFEKQISPFDWQTRYRIILGITRGLLYLHHDSRLRIIHRDLKASNILLDKDMNPKFQTLVWQEFWQETRLTSTQRKLLVHMATCHPSMLWTESFL</sequence>
<keyword evidence="12 20" id="KW-0067">ATP-binding</keyword>
<keyword evidence="10 20" id="KW-0547">Nucleotide-binding</keyword>
<dbReference type="PROSITE" id="PS50011">
    <property type="entry name" value="PROTEIN_KINASE_DOM"/>
    <property type="match status" value="1"/>
</dbReference>
<dbReference type="Gene3D" id="2.90.10.10">
    <property type="entry name" value="Bulb-type lectin domain"/>
    <property type="match status" value="1"/>
</dbReference>
<dbReference type="CDD" id="cd00028">
    <property type="entry name" value="B_lectin"/>
    <property type="match status" value="1"/>
</dbReference>
<evidence type="ECO:0000259" key="24">
    <source>
        <dbReference type="PROSITE" id="PS50948"/>
    </source>
</evidence>